<dbReference type="InterPro" id="IPR031917">
    <property type="entry name" value="Pilus_assem_C"/>
</dbReference>
<dbReference type="EMBL" id="MOBX01000015">
    <property type="protein sequence ID" value="RON78328.1"/>
    <property type="molecule type" value="Genomic_DNA"/>
</dbReference>
<dbReference type="AlphaFoldDB" id="A0A423M835"/>
<feature type="domain" description="Pilus assembly protein C-terminal" evidence="1">
    <location>
        <begin position="10"/>
        <end position="73"/>
    </location>
</feature>
<dbReference type="Pfam" id="PF15976">
    <property type="entry name" value="CooC_C"/>
    <property type="match status" value="1"/>
</dbReference>
<reference evidence="2 3" key="1">
    <citation type="submission" date="2016-10" db="EMBL/GenBank/DDBJ databases">
        <title>Comparative genome analysis of multiple Pseudomonas spp. focuses on biocontrol and plant growth promoting traits.</title>
        <authorList>
            <person name="Tao X.-Y."/>
            <person name="Taylor C.G."/>
        </authorList>
    </citation>
    <scope>NUCLEOTIDE SEQUENCE [LARGE SCALE GENOMIC DNA]</scope>
    <source>
        <strain evidence="2 3">28B5</strain>
    </source>
</reference>
<evidence type="ECO:0000259" key="1">
    <source>
        <dbReference type="Pfam" id="PF15976"/>
    </source>
</evidence>
<organism evidence="2 3">
    <name type="scientific">Pseudomonas fluorescens</name>
    <dbReference type="NCBI Taxonomy" id="294"/>
    <lineage>
        <taxon>Bacteria</taxon>
        <taxon>Pseudomonadati</taxon>
        <taxon>Pseudomonadota</taxon>
        <taxon>Gammaproteobacteria</taxon>
        <taxon>Pseudomonadales</taxon>
        <taxon>Pseudomonadaceae</taxon>
        <taxon>Pseudomonas</taxon>
    </lineage>
</organism>
<proteinExistence type="predicted"/>
<evidence type="ECO:0000313" key="3">
    <source>
        <dbReference type="Proteomes" id="UP000285378"/>
    </source>
</evidence>
<sequence>MSFSNASGKGHHVINHAGRGVTEVDGFFSMEMNAGSSTLEIRRDNPLRCQFRLDANQYRSENDVLMIGDLRCTPDTVADVSTTAQKAD</sequence>
<gene>
    <name evidence="2" type="ORF">BK670_24155</name>
</gene>
<accession>A0A423M835</accession>
<comment type="caution">
    <text evidence="2">The sequence shown here is derived from an EMBL/GenBank/DDBJ whole genome shotgun (WGS) entry which is preliminary data.</text>
</comment>
<name>A0A423M835_PSEFL</name>
<evidence type="ECO:0000313" key="2">
    <source>
        <dbReference type="EMBL" id="RON78328.1"/>
    </source>
</evidence>
<dbReference type="Proteomes" id="UP000285378">
    <property type="component" value="Unassembled WGS sequence"/>
</dbReference>
<protein>
    <recommendedName>
        <fullName evidence="1">Pilus assembly protein C-terminal domain-containing protein</fullName>
    </recommendedName>
</protein>